<keyword evidence="15" id="KW-0320">Glycogen biosynthesis</keyword>
<dbReference type="Pfam" id="PF14701">
    <property type="entry name" value="hDGE_amylase"/>
    <property type="match status" value="1"/>
</dbReference>
<keyword evidence="16" id="KW-0511">Multifunctional enzyme</keyword>
<evidence type="ECO:0000256" key="18">
    <source>
        <dbReference type="ARBA" id="ARBA00025780"/>
    </source>
</evidence>
<dbReference type="GO" id="GO:0005978">
    <property type="term" value="P:glycogen biosynthetic process"/>
    <property type="evidence" value="ECO:0007669"/>
    <property type="project" value="UniProtKB-KW"/>
</dbReference>
<dbReference type="EC" id="2.4.1.25" evidence="6"/>
<dbReference type="InterPro" id="IPR002861">
    <property type="entry name" value="Reeler_dom"/>
</dbReference>
<evidence type="ECO:0000256" key="9">
    <source>
        <dbReference type="ARBA" id="ARBA00022490"/>
    </source>
</evidence>
<dbReference type="CDD" id="cd08544">
    <property type="entry name" value="Reeler"/>
    <property type="match status" value="1"/>
</dbReference>
<dbReference type="InterPro" id="IPR029436">
    <property type="entry name" value="AGL_euk_N"/>
</dbReference>
<dbReference type="FunFam" id="3.20.20.80:FF:000051">
    <property type="entry name" value="glycogen debranching enzyme isoform X2"/>
    <property type="match status" value="1"/>
</dbReference>
<dbReference type="Proteomes" id="UP000281406">
    <property type="component" value="Unassembled WGS sequence"/>
</dbReference>
<dbReference type="Pfam" id="PF14702">
    <property type="entry name" value="hGDE_central"/>
    <property type="match status" value="1"/>
</dbReference>
<evidence type="ECO:0000313" key="24">
    <source>
        <dbReference type="Proteomes" id="UP000281406"/>
    </source>
</evidence>
<comment type="catalytic activity">
    <reaction evidence="2">
        <text>Hydrolysis of (1-&gt;6)-alpha-D-glucosidic branch linkages in glycogen phosphorylase limit dextrin.</text>
        <dbReference type="EC" id="3.2.1.33"/>
    </reaction>
</comment>
<dbReference type="FunFam" id="1.50.10.10:FF:000039">
    <property type="entry name" value="Glycogen debranching enzyme Gdb1, putative"/>
    <property type="match status" value="1"/>
</dbReference>
<evidence type="ECO:0000256" key="20">
    <source>
        <dbReference type="ARBA" id="ARBA00063438"/>
    </source>
</evidence>
<dbReference type="PANTHER" id="PTHR10569:SF2">
    <property type="entry name" value="GLYCOGEN DEBRANCHING ENZYME"/>
    <property type="match status" value="1"/>
</dbReference>
<dbReference type="Gene3D" id="3.20.20.80">
    <property type="entry name" value="Glycosidases"/>
    <property type="match status" value="2"/>
</dbReference>
<comment type="subunit">
    <text evidence="20">Monomer. Interacts with NHLRC1/malin.</text>
</comment>
<evidence type="ECO:0000256" key="13">
    <source>
        <dbReference type="ARBA" id="ARBA00022801"/>
    </source>
</evidence>
<dbReference type="GO" id="GO:0004134">
    <property type="term" value="F:4-alpha-glucanotransferase activity"/>
    <property type="evidence" value="ECO:0007669"/>
    <property type="project" value="UniProtKB-EC"/>
</dbReference>
<dbReference type="OrthoDB" id="10248904at2759"/>
<gene>
    <name evidence="23" type="ORF">DPX16_18471</name>
</gene>
<dbReference type="NCBIfam" id="TIGR01531">
    <property type="entry name" value="glyc_debranch"/>
    <property type="match status" value="1"/>
</dbReference>
<keyword evidence="10" id="KW-0597">Phosphoprotein</keyword>
<evidence type="ECO:0000256" key="17">
    <source>
        <dbReference type="ARBA" id="ARBA00023295"/>
    </source>
</evidence>
<dbReference type="Gene3D" id="2.60.40.4060">
    <property type="entry name" value="Reeler domain"/>
    <property type="match status" value="1"/>
</dbReference>
<reference evidence="23 24" key="1">
    <citation type="submission" date="2018-10" db="EMBL/GenBank/DDBJ databases">
        <title>Genome assembly for a Yunnan-Guizhou Plateau 3E fish, Anabarilius grahami (Regan), and its evolutionary and genetic applications.</title>
        <authorList>
            <person name="Jiang W."/>
        </authorList>
    </citation>
    <scope>NUCLEOTIDE SEQUENCE [LARGE SCALE GENOMIC DNA]</scope>
    <source>
        <strain evidence="23">AG-KIZ</strain>
        <tissue evidence="23">Muscle</tissue>
    </source>
</reference>
<dbReference type="InterPro" id="IPR042307">
    <property type="entry name" value="Reeler_sf"/>
</dbReference>
<dbReference type="Pfam" id="PF06202">
    <property type="entry name" value="GDE_C"/>
    <property type="match status" value="1"/>
</dbReference>
<dbReference type="InterPro" id="IPR008928">
    <property type="entry name" value="6-hairpin_glycosidase_sf"/>
</dbReference>
<dbReference type="GO" id="GO:0005737">
    <property type="term" value="C:cytoplasm"/>
    <property type="evidence" value="ECO:0007669"/>
    <property type="project" value="UniProtKB-SubCell"/>
</dbReference>
<dbReference type="GO" id="GO:0004135">
    <property type="term" value="F:amylo-alpha-1,6-glucosidase activity"/>
    <property type="evidence" value="ECO:0007669"/>
    <property type="project" value="UniProtKB-EC"/>
</dbReference>
<evidence type="ECO:0000256" key="14">
    <source>
        <dbReference type="ARBA" id="ARBA00022843"/>
    </source>
</evidence>
<protein>
    <recommendedName>
        <fullName evidence="8">Glycogen debranching enzyme</fullName>
        <ecNumber evidence="6">2.4.1.25</ecNumber>
        <ecNumber evidence="7">3.2.1.33</ecNumber>
    </recommendedName>
    <alternativeName>
        <fullName evidence="19">Glycogen debrancher</fullName>
    </alternativeName>
</protein>
<dbReference type="InterPro" id="IPR017853">
    <property type="entry name" value="GH"/>
</dbReference>
<dbReference type="InterPro" id="IPR006421">
    <property type="entry name" value="Glycogen_debranch_met"/>
</dbReference>
<evidence type="ECO:0000256" key="1">
    <source>
        <dbReference type="ARBA" id="ARBA00000439"/>
    </source>
</evidence>
<dbReference type="EC" id="3.2.1.33" evidence="7"/>
<evidence type="ECO:0000256" key="15">
    <source>
        <dbReference type="ARBA" id="ARBA00023056"/>
    </source>
</evidence>
<evidence type="ECO:0000256" key="3">
    <source>
        <dbReference type="ARBA" id="ARBA00003530"/>
    </source>
</evidence>
<dbReference type="SUPFAM" id="SSF51445">
    <property type="entry name" value="(Trans)glycosidases"/>
    <property type="match status" value="1"/>
</dbReference>
<keyword evidence="24" id="KW-1185">Reference proteome</keyword>
<keyword evidence="12" id="KW-0808">Transferase</keyword>
<evidence type="ECO:0000256" key="21">
    <source>
        <dbReference type="SAM" id="MobiDB-lite"/>
    </source>
</evidence>
<evidence type="ECO:0000256" key="6">
    <source>
        <dbReference type="ARBA" id="ARBA00012560"/>
    </source>
</evidence>
<feature type="region of interest" description="Disordered" evidence="21">
    <location>
        <begin position="1724"/>
        <end position="1745"/>
    </location>
</feature>
<comment type="similarity">
    <text evidence="5">Belongs to the FRRS1 family.</text>
</comment>
<evidence type="ECO:0000256" key="2">
    <source>
        <dbReference type="ARBA" id="ARBA00000927"/>
    </source>
</evidence>
<dbReference type="PROSITE" id="PS51019">
    <property type="entry name" value="REELIN"/>
    <property type="match status" value="1"/>
</dbReference>
<evidence type="ECO:0000256" key="16">
    <source>
        <dbReference type="ARBA" id="ARBA00023268"/>
    </source>
</evidence>
<feature type="domain" description="Reelin" evidence="22">
    <location>
        <begin position="1532"/>
        <end position="1693"/>
    </location>
</feature>
<evidence type="ECO:0000256" key="10">
    <source>
        <dbReference type="ARBA" id="ARBA00022553"/>
    </source>
</evidence>
<evidence type="ECO:0000256" key="12">
    <source>
        <dbReference type="ARBA" id="ARBA00022679"/>
    </source>
</evidence>
<evidence type="ECO:0000256" key="8">
    <source>
        <dbReference type="ARBA" id="ARBA00020723"/>
    </source>
</evidence>
<dbReference type="PANTHER" id="PTHR10569">
    <property type="entry name" value="GLYCOGEN DEBRANCHING ENZYME"/>
    <property type="match status" value="1"/>
</dbReference>
<dbReference type="InterPro" id="IPR010401">
    <property type="entry name" value="AGL/Gdb1"/>
</dbReference>
<evidence type="ECO:0000256" key="7">
    <source>
        <dbReference type="ARBA" id="ARBA00012778"/>
    </source>
</evidence>
<accession>A0A3N0YFX9</accession>
<evidence type="ECO:0000259" key="22">
    <source>
        <dbReference type="PROSITE" id="PS51019"/>
    </source>
</evidence>
<dbReference type="Pfam" id="PF02014">
    <property type="entry name" value="Reeler"/>
    <property type="match status" value="1"/>
</dbReference>
<dbReference type="EMBL" id="RJVU01044706">
    <property type="protein sequence ID" value="ROL44760.1"/>
    <property type="molecule type" value="Genomic_DNA"/>
</dbReference>
<dbReference type="CDD" id="cd11327">
    <property type="entry name" value="AmyAc_Glg_debranch_2"/>
    <property type="match status" value="1"/>
</dbReference>
<keyword evidence="14" id="KW-0832">Ubl conjugation</keyword>
<name>A0A3N0YFX9_ANAGA</name>
<dbReference type="FunFam" id="2.60.40.4060:FF:000003">
    <property type="entry name" value="Ferric chelate reductase 1"/>
    <property type="match status" value="1"/>
</dbReference>
<dbReference type="FunFam" id="3.20.20.80:FF:000291">
    <property type="entry name" value="Amylo-alpha-1, 6-glucosidase, 4-alpha-glucanotransferase a"/>
    <property type="match status" value="1"/>
</dbReference>
<proteinExistence type="inferred from homology"/>
<comment type="catalytic activity">
    <reaction evidence="1">
        <text>Transfers a segment of a (1-&gt;4)-alpha-D-glucan to a new position in an acceptor, which may be glucose or a (1-&gt;4)-alpha-D-glucan.</text>
        <dbReference type="EC" id="2.4.1.25"/>
    </reaction>
</comment>
<evidence type="ECO:0000313" key="23">
    <source>
        <dbReference type="EMBL" id="ROL44760.1"/>
    </source>
</evidence>
<dbReference type="Pfam" id="PF14699">
    <property type="entry name" value="hGDE_N"/>
    <property type="match status" value="1"/>
</dbReference>
<evidence type="ECO:0000256" key="5">
    <source>
        <dbReference type="ARBA" id="ARBA00009195"/>
    </source>
</evidence>
<sequence>MTPKQIRVMVLNDMEKLDRTLFRLDQGKFQLTFNALHRPEASFFTVYGHDRFELQFRLGPTLQGKHVHVYTNYPAEGVLFERHKFHALDWINPTGRQDDSDKFCTLGLKISGSYQYYFGHGDEKKSGGGYIVVDPVLRVGADNHILPLDCISIQTYLSKCLGPLDEWLDRLRVAKEAGYNMIHFTPLQMLGESRSCYSLADQLELNPDFSPAGEAYNWTDVGNLVEKMKNEWNMLCITDVVYNHTAANSKWIEKHPECGYNLVNSPHLKPAWVLDRALWHVTCAIADGKYKDRGLPALIEDHQHLHAIRGVLWQVVFPRIKLWEFFQVKVEPAVEQFRALLQSGAKLDRSKTDGKQQLKIIQDPQYRRFGNTVDMDSALETFVPHGSGPGAIEDCCNWLRRRLDELNNEQFHEIKHHQEQATNCIDGTVSYERLADHGPKLGPVTRKHPLVTRYFTFPFEEATLEQDLELMNQPEKSCHFLAHNGWVMADDPLRNFAEPGSNVYIRRELICWGDSVKLRYGNGPEDCPYLWAHMQKYTEITAKHFVGVRLDNCHSTPLHVAETMLAAARAVRPNLYVIAELFTGSELIDNVFVNRLGITSLIREAMSAGDSHEEGRLVYRYGGEPVGAFLQPSLRPLVPSIAHAMFLDITHDNECPIQIRSVYDSLPSSAIVSMACCATGSTRGYDELISVVSEERFYSKWNPQAKPSSPDEVNLQSGIIGGKLALNRLHQELAAKGFNQVFVDQVDEDIVAVTRHCPSTHQSVVAVCRTAFKNPKHHRYTDEVPPMCIPGKIEEVVLEARTVERQAGSYKKDERSINGMPEYTVEIKEHIQLKDSKVVRQAGVTSRGRSEYVQEIVFEQLTPGSVIAFRVSLDPKSQELVGVLRNHLIQFNPLYKAGSLSDPNTPDILKSTLTQIMSKMTLADMNILLFRCDEEEKEDEGGCYNIPGWTPLKYGGLQGLLSVMADIRPKNDLGHPFCDNLRQGDWMIDYVSNRLMSCGGTLAEVGQWFQAMFTYLKHIPRYLIPCYFDAILVGAYTTALDATFKQMSSFVQNGSSFVKLLALGSVQMCGVGRFPALPPLSPALTDVPYRVNEITKQKEQCCVSLAAGLPHFSAGIFRCWGRDTFIALRGLMLVTGRHLEARNIILGFAGTLRHGLIPNLLGEGVGARFNCRDAVWWWLQCIQDYCTMVPNGNDILQCPVSRMYPTDDSKPLTPGTVDQLLYEVIHEAMERHMQGIEFRERNAGPQIDRNMRDEGFNIVAKVNPDTGFVYGGNRDGSAVEIVGLCKSTLRWLVELHKQGLFPYNTVTIHRDGKQLSVCYEEWDRKIQKNFEKMFHVSHDPNDPNEKHPELVHKRGIYKDSYGASSPWCDYQLRPNFTIAMVVAPELFTVEHAWEALNVTEEKLLGPLGMKTLDPDDMVYCGVYDNSLDNDNYNLARGFNYHQGPEWLWPIGFFLRAKIYFAKKLGKDTYDKTMYLVKNLLSRHYVHMERSSWKGLPELTNENGQFCPFSCETQAWSLAAVLEMHVQFLILVFWLNLHTLTAYRNGQVTQACMSMTPEHGFNASTLEPPYTVTSDASNYTDGQVITVTLQANETGFRGFLLQARDENGPVGTFTVMENNTQLLTCGTNDSAVSHTSNVDKSTIKAQWKAPNSNNTDIWFRATFVQNFSIFWVGVQSDPVRFLATNPPNVTVSPPNGTVSPPNATVSPTNGTVSPTNGTVFPTNGTVSPTNGTVSPPNVTVSTPNRTTDDSPSISLTWCLFLLPLLAII</sequence>
<evidence type="ECO:0000256" key="4">
    <source>
        <dbReference type="ARBA" id="ARBA00004496"/>
    </source>
</evidence>
<keyword evidence="9" id="KW-0963">Cytoplasm</keyword>
<organism evidence="23 24">
    <name type="scientific">Anabarilius grahami</name>
    <name type="common">Kanglang fish</name>
    <name type="synonym">Barilius grahami</name>
    <dbReference type="NCBI Taxonomy" id="495550"/>
    <lineage>
        <taxon>Eukaryota</taxon>
        <taxon>Metazoa</taxon>
        <taxon>Chordata</taxon>
        <taxon>Craniata</taxon>
        <taxon>Vertebrata</taxon>
        <taxon>Euteleostomi</taxon>
        <taxon>Actinopterygii</taxon>
        <taxon>Neopterygii</taxon>
        <taxon>Teleostei</taxon>
        <taxon>Ostariophysi</taxon>
        <taxon>Cypriniformes</taxon>
        <taxon>Xenocyprididae</taxon>
        <taxon>Xenocypridinae</taxon>
        <taxon>Xenocypridinae incertae sedis</taxon>
        <taxon>Anabarilius</taxon>
    </lineage>
</organism>
<dbReference type="InterPro" id="IPR032790">
    <property type="entry name" value="GDE_C"/>
</dbReference>
<evidence type="ECO:0000256" key="11">
    <source>
        <dbReference type="ARBA" id="ARBA00022676"/>
    </source>
</evidence>
<dbReference type="InterPro" id="IPR032792">
    <property type="entry name" value="AGL_glucanoTrfase"/>
</dbReference>
<dbReference type="GO" id="GO:0005980">
    <property type="term" value="P:glycogen catabolic process"/>
    <property type="evidence" value="ECO:0007669"/>
    <property type="project" value="InterPro"/>
</dbReference>
<comment type="similarity">
    <text evidence="18">Belongs to the glycogen debranching enzyme family.</text>
</comment>
<keyword evidence="13" id="KW-0378">Hydrolase</keyword>
<keyword evidence="17" id="KW-0326">Glycosidase</keyword>
<comment type="function">
    <text evidence="3">Multifunctional enzyme acting as 1,4-alpha-D-glucan:1,4-alpha-D-glucan 4-alpha-D-glycosyltransferase and amylo-1,6-glucosidase in glycogen degradation.</text>
</comment>
<evidence type="ECO:0000256" key="19">
    <source>
        <dbReference type="ARBA" id="ARBA00031477"/>
    </source>
</evidence>
<dbReference type="InterPro" id="IPR032788">
    <property type="entry name" value="AGL_central"/>
</dbReference>
<comment type="subcellular location">
    <subcellularLocation>
        <location evidence="4">Cytoplasm</location>
    </subcellularLocation>
</comment>
<dbReference type="SUPFAM" id="SSF48208">
    <property type="entry name" value="Six-hairpin glycosidases"/>
    <property type="match status" value="1"/>
</dbReference>
<keyword evidence="11" id="KW-0328">Glycosyltransferase</keyword>
<comment type="caution">
    <text evidence="23">The sequence shown here is derived from an EMBL/GenBank/DDBJ whole genome shotgun (WGS) entry which is preliminary data.</text>
</comment>